<sequence>MNINALPVRGGYLNYQLEGSEYRPLVVFSNSLGTDARIWSSVVELLSNQYRFLRYDMRGHGLSTCEGGTSLQEHVDDLIHLLDELSVSQAYLCGLSFGGMVVQGVASRRPDLVKGLILCATAPRIGTPEMWNQRIDEVSKQGIASIQDAVLERWFSYDYPLHNPAQFAIWKNMLSHTPTEGYINTCAALRDADNSEICSRLSLSTLCIAGDQDGATPPSVVESMAQLIPDARYELIPGSGHLPCIEQPAALATLVDRFIASHGKHECRFERGMSVRRSVLGSAHVDRAEANKTSFDEPFQTFITESAWGSVWSRPGLSKRDRSLITIAMMAVLGHEDELAMHIRATANTGATMFEVREVLLQVAIYGGAPASNNAMKIAKQEYAKMAEVAAIKQEQGK</sequence>
<dbReference type="NCBIfam" id="TIGR02427">
    <property type="entry name" value="protocat_pcaD"/>
    <property type="match status" value="1"/>
</dbReference>
<gene>
    <name evidence="4" type="ORF">MDG893_15110</name>
</gene>
<feature type="domain" description="AB hydrolase-1" evidence="2">
    <location>
        <begin position="24"/>
        <end position="248"/>
    </location>
</feature>
<dbReference type="GO" id="GO:0047575">
    <property type="term" value="F:4-carboxymuconolactone decarboxylase activity"/>
    <property type="evidence" value="ECO:0007669"/>
    <property type="project" value="UniProtKB-UniRule"/>
</dbReference>
<dbReference type="Gene3D" id="1.20.1290.10">
    <property type="entry name" value="AhpD-like"/>
    <property type="match status" value="1"/>
</dbReference>
<dbReference type="InterPro" id="IPR003779">
    <property type="entry name" value="CMD-like"/>
</dbReference>
<dbReference type="eggNOG" id="COG0599">
    <property type="taxonomic scope" value="Bacteria"/>
</dbReference>
<dbReference type="InterPro" id="IPR012788">
    <property type="entry name" value="Decarb_PcaC"/>
</dbReference>
<evidence type="ECO:0000259" key="2">
    <source>
        <dbReference type="Pfam" id="PF00561"/>
    </source>
</evidence>
<dbReference type="GO" id="GO:0042952">
    <property type="term" value="P:beta-ketoadipate pathway"/>
    <property type="evidence" value="ECO:0007669"/>
    <property type="project" value="InterPro"/>
</dbReference>
<dbReference type="InterPro" id="IPR052512">
    <property type="entry name" value="4CMD/NDH-1_regulator"/>
</dbReference>
<organism evidence="4 5">
    <name type="scientific">Marinobacter algicola DG893</name>
    <dbReference type="NCBI Taxonomy" id="443152"/>
    <lineage>
        <taxon>Bacteria</taxon>
        <taxon>Pseudomonadati</taxon>
        <taxon>Pseudomonadota</taxon>
        <taxon>Gammaproteobacteria</taxon>
        <taxon>Pseudomonadales</taxon>
        <taxon>Marinobacteraceae</taxon>
        <taxon>Marinobacter</taxon>
    </lineage>
</organism>
<dbReference type="STRING" id="443152.MDG893_15110"/>
<dbReference type="SUPFAM" id="SSF69118">
    <property type="entry name" value="AhpD-like"/>
    <property type="match status" value="1"/>
</dbReference>
<dbReference type="ESTHER" id="9alte-a6f017">
    <property type="family name" value="Carboxymethylbutenolide_lactonase"/>
</dbReference>
<dbReference type="PRINTS" id="PR00111">
    <property type="entry name" value="ABHYDROLASE"/>
</dbReference>
<dbReference type="OrthoDB" id="9779853at2"/>
<evidence type="ECO:0000259" key="3">
    <source>
        <dbReference type="Pfam" id="PF02627"/>
    </source>
</evidence>
<feature type="domain" description="Carboxymuconolactone decarboxylase-like" evidence="3">
    <location>
        <begin position="299"/>
        <end position="380"/>
    </location>
</feature>
<dbReference type="InterPro" id="IPR029032">
    <property type="entry name" value="AhpD-like"/>
</dbReference>
<evidence type="ECO:0000313" key="5">
    <source>
        <dbReference type="Proteomes" id="UP000005856"/>
    </source>
</evidence>
<dbReference type="InterPro" id="IPR029058">
    <property type="entry name" value="AB_hydrolase_fold"/>
</dbReference>
<dbReference type="NCBIfam" id="TIGR02425">
    <property type="entry name" value="decarb_PcaC"/>
    <property type="match status" value="1"/>
</dbReference>
<dbReference type="GO" id="GO:0047570">
    <property type="term" value="F:3-oxoadipate enol-lactonase activity"/>
    <property type="evidence" value="ECO:0007669"/>
    <property type="project" value="InterPro"/>
</dbReference>
<dbReference type="SUPFAM" id="SSF53474">
    <property type="entry name" value="alpha/beta-Hydrolases"/>
    <property type="match status" value="1"/>
</dbReference>
<dbReference type="Pfam" id="PF02627">
    <property type="entry name" value="CMD"/>
    <property type="match status" value="1"/>
</dbReference>
<comment type="caution">
    <text evidence="4">The sequence shown here is derived from an EMBL/GenBank/DDBJ whole genome shotgun (WGS) entry which is preliminary data.</text>
</comment>
<dbReference type="Pfam" id="PF00561">
    <property type="entry name" value="Abhydrolase_1"/>
    <property type="match status" value="1"/>
</dbReference>
<keyword evidence="5" id="KW-1185">Reference proteome</keyword>
<accession>A6F017</accession>
<dbReference type="Gene3D" id="3.40.50.1820">
    <property type="entry name" value="alpha/beta hydrolase"/>
    <property type="match status" value="1"/>
</dbReference>
<dbReference type="EMBL" id="ABCP01000011">
    <property type="protein sequence ID" value="EDM47930.1"/>
    <property type="molecule type" value="Genomic_DNA"/>
</dbReference>
<proteinExistence type="predicted"/>
<dbReference type="RefSeq" id="WP_007153613.1">
    <property type="nucleotide sequence ID" value="NZ_ABCP01000011.1"/>
</dbReference>
<dbReference type="InterPro" id="IPR026968">
    <property type="entry name" value="PcaD/CatD"/>
</dbReference>
<reference evidence="4 5" key="1">
    <citation type="submission" date="2007-06" db="EMBL/GenBank/DDBJ databases">
        <authorList>
            <person name="Green D."/>
            <person name="Ferriera S."/>
            <person name="Johnson J."/>
            <person name="Kravitz S."/>
            <person name="Beeson K."/>
            <person name="Sutton G."/>
            <person name="Rogers Y.-H."/>
            <person name="Friedman R."/>
            <person name="Frazier M."/>
            <person name="Venter J.C."/>
        </authorList>
    </citation>
    <scope>NUCLEOTIDE SEQUENCE [LARGE SCALE GENOMIC DNA]</scope>
    <source>
        <strain evidence="4 5">DG893</strain>
    </source>
</reference>
<protein>
    <recommendedName>
        <fullName evidence="1">4-carboxymuconolactone decarboxylase</fullName>
        <ecNumber evidence="1">4.1.1.44</ecNumber>
    </recommendedName>
</protein>
<dbReference type="eggNOG" id="COG2267">
    <property type="taxonomic scope" value="Bacteria"/>
</dbReference>
<dbReference type="EC" id="4.1.1.44" evidence="1"/>
<dbReference type="GO" id="GO:0051920">
    <property type="term" value="F:peroxiredoxin activity"/>
    <property type="evidence" value="ECO:0007669"/>
    <property type="project" value="InterPro"/>
</dbReference>
<dbReference type="Proteomes" id="UP000005856">
    <property type="component" value="Unassembled WGS sequence"/>
</dbReference>
<evidence type="ECO:0000313" key="4">
    <source>
        <dbReference type="EMBL" id="EDM47930.1"/>
    </source>
</evidence>
<dbReference type="PANTHER" id="PTHR33570:SF2">
    <property type="entry name" value="CARBOXYMUCONOLACTONE DECARBOXYLASE-LIKE DOMAIN-CONTAINING PROTEIN"/>
    <property type="match status" value="1"/>
</dbReference>
<dbReference type="PANTHER" id="PTHR33570">
    <property type="entry name" value="4-CARBOXYMUCONOLACTONE DECARBOXYLASE FAMILY PROTEIN"/>
    <property type="match status" value="1"/>
</dbReference>
<dbReference type="AlphaFoldDB" id="A6F017"/>
<dbReference type="InterPro" id="IPR000073">
    <property type="entry name" value="AB_hydrolase_1"/>
</dbReference>
<evidence type="ECO:0000256" key="1">
    <source>
        <dbReference type="NCBIfam" id="TIGR02425"/>
    </source>
</evidence>
<name>A6F017_9GAMM</name>